<evidence type="ECO:0000256" key="1">
    <source>
        <dbReference type="ARBA" id="ARBA00022723"/>
    </source>
</evidence>
<accession>A0ABX0J4N4</accession>
<keyword evidence="4" id="KW-1185">Reference proteome</keyword>
<dbReference type="PANTHER" id="PTHR43048:SF6">
    <property type="entry name" value="BLR8189 PROTEIN"/>
    <property type="match status" value="1"/>
</dbReference>
<dbReference type="Gene3D" id="3.10.180.10">
    <property type="entry name" value="2,3-Dihydroxybiphenyl 1,2-Dioxygenase, domain 1"/>
    <property type="match status" value="1"/>
</dbReference>
<dbReference type="RefSeq" id="WP_166151290.1">
    <property type="nucleotide sequence ID" value="NZ_JAAOIW010000005.1"/>
</dbReference>
<feature type="domain" description="VOC" evidence="2">
    <location>
        <begin position="11"/>
        <end position="134"/>
    </location>
</feature>
<keyword evidence="1" id="KW-0479">Metal-binding</keyword>
<dbReference type="CDD" id="cd06587">
    <property type="entry name" value="VOC"/>
    <property type="match status" value="1"/>
</dbReference>
<name>A0ABX0J4N4_9BACL</name>
<dbReference type="InterPro" id="IPR051785">
    <property type="entry name" value="MMCE/EMCE_epimerase"/>
</dbReference>
<evidence type="ECO:0000313" key="4">
    <source>
        <dbReference type="Proteomes" id="UP001165962"/>
    </source>
</evidence>
<dbReference type="InterPro" id="IPR037523">
    <property type="entry name" value="VOC_core"/>
</dbReference>
<sequence>MGTNEKLGGGGFHHLALRVYDFDASVKFYTEGLGFTVKTSWGEGDKRIVLLDSGDGNYMEIFAGGSIEHKHEGAFFHVAFRTNNVVTAVESAVAAGATVTINPKDATLGRDPSYPAKIAFVKGPDGEIIEFFQGFGNDQL</sequence>
<comment type="caution">
    <text evidence="3">The sequence shown here is derived from an EMBL/GenBank/DDBJ whole genome shotgun (WGS) entry which is preliminary data.</text>
</comment>
<proteinExistence type="predicted"/>
<dbReference type="InterPro" id="IPR029068">
    <property type="entry name" value="Glyas_Bleomycin-R_OHBP_Dase"/>
</dbReference>
<gene>
    <name evidence="3" type="ORF">G9U52_16000</name>
</gene>
<dbReference type="InterPro" id="IPR004360">
    <property type="entry name" value="Glyas_Fos-R_dOase_dom"/>
</dbReference>
<evidence type="ECO:0000259" key="2">
    <source>
        <dbReference type="PROSITE" id="PS51819"/>
    </source>
</evidence>
<dbReference type="PROSITE" id="PS51819">
    <property type="entry name" value="VOC"/>
    <property type="match status" value="1"/>
</dbReference>
<dbReference type="SUPFAM" id="SSF54593">
    <property type="entry name" value="Glyoxalase/Bleomycin resistance protein/Dihydroxybiphenyl dioxygenase"/>
    <property type="match status" value="1"/>
</dbReference>
<protein>
    <submittedName>
        <fullName evidence="3">VOC family protein</fullName>
    </submittedName>
</protein>
<dbReference type="Pfam" id="PF00903">
    <property type="entry name" value="Glyoxalase"/>
    <property type="match status" value="1"/>
</dbReference>
<dbReference type="EMBL" id="JAAOIW010000005">
    <property type="protein sequence ID" value="NHN31342.1"/>
    <property type="molecule type" value="Genomic_DNA"/>
</dbReference>
<dbReference type="Proteomes" id="UP001165962">
    <property type="component" value="Unassembled WGS sequence"/>
</dbReference>
<reference evidence="3" key="1">
    <citation type="submission" date="2020-03" db="EMBL/GenBank/DDBJ databases">
        <title>Draft sequencing of Paenibacilllus sp. S3N08.</title>
        <authorList>
            <person name="Kim D.-U."/>
        </authorList>
    </citation>
    <scope>NUCLEOTIDE SEQUENCE</scope>
    <source>
        <strain evidence="3">S3N08</strain>
    </source>
</reference>
<evidence type="ECO:0000313" key="3">
    <source>
        <dbReference type="EMBL" id="NHN31342.1"/>
    </source>
</evidence>
<organism evidence="3 4">
    <name type="scientific">Paenibacillus agricola</name>
    <dbReference type="NCBI Taxonomy" id="2716264"/>
    <lineage>
        <taxon>Bacteria</taxon>
        <taxon>Bacillati</taxon>
        <taxon>Bacillota</taxon>
        <taxon>Bacilli</taxon>
        <taxon>Bacillales</taxon>
        <taxon>Paenibacillaceae</taxon>
        <taxon>Paenibacillus</taxon>
    </lineage>
</organism>
<dbReference type="PANTHER" id="PTHR43048">
    <property type="entry name" value="METHYLMALONYL-COA EPIMERASE"/>
    <property type="match status" value="1"/>
</dbReference>